<organism evidence="9 11">
    <name type="scientific">Moraxella equi</name>
    <dbReference type="NCBI Taxonomy" id="60442"/>
    <lineage>
        <taxon>Bacteria</taxon>
        <taxon>Pseudomonadati</taxon>
        <taxon>Pseudomonadota</taxon>
        <taxon>Gammaproteobacteria</taxon>
        <taxon>Moraxellales</taxon>
        <taxon>Moraxellaceae</taxon>
        <taxon>Moraxella</taxon>
    </lineage>
</organism>
<dbReference type="AlphaFoldDB" id="A0A378QP11"/>
<dbReference type="Proteomes" id="UP000254618">
    <property type="component" value="Unassembled WGS sequence"/>
</dbReference>
<dbReference type="InterPro" id="IPR001387">
    <property type="entry name" value="Cro/C1-type_HTH"/>
</dbReference>
<keyword evidence="5" id="KW-0804">Transcription</keyword>
<protein>
    <submittedName>
        <fullName evidence="9">Antitoxin HipB</fullName>
    </submittedName>
</protein>
<evidence type="ECO:0000256" key="4">
    <source>
        <dbReference type="ARBA" id="ARBA00023125"/>
    </source>
</evidence>
<dbReference type="CDD" id="cd00093">
    <property type="entry name" value="HTH_XRE"/>
    <property type="match status" value="1"/>
</dbReference>
<name>A0A378QP11_9GAMM</name>
<dbReference type="RefSeq" id="WP_079326193.1">
    <property type="nucleotide sequence ID" value="NZ_MXAP01000097.1"/>
</dbReference>
<dbReference type="Pfam" id="PF00717">
    <property type="entry name" value="Peptidase_S24"/>
    <property type="match status" value="1"/>
</dbReference>
<evidence type="ECO:0000256" key="6">
    <source>
        <dbReference type="SAM" id="MobiDB-lite"/>
    </source>
</evidence>
<sequence length="192" mass="22050">MSKNFAQALKHHRSNKQLSQSELAGRVGLSQKQISDYELGNSKPRQATLIKILQVLGLNEHEFFNTPHIMLSSWGDRDDDLVEYIGNDGKKIILPHHHQRNPKNTIVYTYYGDSMFPTLRDGDLLLVNTLSPLFYGDLYLVEIHGIESVCRIYPADDGKLLFKKDNPLYHDFTMNTSEVKILGRVDFRQGFL</sequence>
<evidence type="ECO:0000313" key="9">
    <source>
        <dbReference type="EMBL" id="STZ02034.1"/>
    </source>
</evidence>
<keyword evidence="3" id="KW-0805">Transcription regulation</keyword>
<accession>A0A378QP11</accession>
<dbReference type="InterPro" id="IPR010982">
    <property type="entry name" value="Lambda_DNA-bd_dom_sf"/>
</dbReference>
<dbReference type="SMART" id="SM00530">
    <property type="entry name" value="HTH_XRE"/>
    <property type="match status" value="1"/>
</dbReference>
<evidence type="ECO:0000256" key="5">
    <source>
        <dbReference type="ARBA" id="ARBA00023163"/>
    </source>
</evidence>
<feature type="region of interest" description="Disordered" evidence="6">
    <location>
        <begin position="1"/>
        <end position="22"/>
    </location>
</feature>
<evidence type="ECO:0000313" key="8">
    <source>
        <dbReference type="EMBL" id="OPH36303.1"/>
    </source>
</evidence>
<dbReference type="EMBL" id="MXAP01000097">
    <property type="protein sequence ID" value="OPH36303.1"/>
    <property type="molecule type" value="Genomic_DNA"/>
</dbReference>
<dbReference type="Proteomes" id="UP000190777">
    <property type="component" value="Unassembled WGS sequence"/>
</dbReference>
<feature type="domain" description="HTH cro/C1-type" evidence="7">
    <location>
        <begin position="9"/>
        <end position="63"/>
    </location>
</feature>
<gene>
    <name evidence="8" type="ORF">B5J93_09600</name>
    <name evidence="9" type="ORF">NCTC11012_00257</name>
</gene>
<dbReference type="PROSITE" id="PS50943">
    <property type="entry name" value="HTH_CROC1"/>
    <property type="match status" value="1"/>
</dbReference>
<evidence type="ECO:0000313" key="11">
    <source>
        <dbReference type="Proteomes" id="UP000254618"/>
    </source>
</evidence>
<dbReference type="GO" id="GO:0003677">
    <property type="term" value="F:DNA binding"/>
    <property type="evidence" value="ECO:0007669"/>
    <property type="project" value="UniProtKB-KW"/>
</dbReference>
<evidence type="ECO:0000256" key="1">
    <source>
        <dbReference type="ARBA" id="ARBA00022670"/>
    </source>
</evidence>
<keyword evidence="1" id="KW-0645">Protease</keyword>
<reference evidence="8 10" key="1">
    <citation type="submission" date="2017-03" db="EMBL/GenBank/DDBJ databases">
        <title>Draft genome sequence of Moraxella equi CCUG 4950T type strain.</title>
        <authorList>
            <person name="Salva-Serra F."/>
            <person name="Engstrom-Jakobsson H."/>
            <person name="Thorell K."/>
            <person name="Jaen-Luchoro D."/>
            <person name="Gonzales-Siles L."/>
            <person name="Karlsson R."/>
            <person name="Yazdan S."/>
            <person name="Boulund F."/>
            <person name="Johnning A."/>
            <person name="Engstrand L."/>
            <person name="Kristiansson E."/>
            <person name="Moore E."/>
        </authorList>
    </citation>
    <scope>NUCLEOTIDE SEQUENCE [LARGE SCALE GENOMIC DNA]</scope>
    <source>
        <strain evidence="8 10">CCUG 4950</strain>
    </source>
</reference>
<dbReference type="PANTHER" id="PTHR40661">
    <property type="match status" value="1"/>
</dbReference>
<keyword evidence="2" id="KW-0378">Hydrolase</keyword>
<dbReference type="Gene3D" id="1.10.260.40">
    <property type="entry name" value="lambda repressor-like DNA-binding domains"/>
    <property type="match status" value="1"/>
</dbReference>
<evidence type="ECO:0000313" key="10">
    <source>
        <dbReference type="Proteomes" id="UP000190777"/>
    </source>
</evidence>
<reference evidence="9 11" key="2">
    <citation type="submission" date="2018-06" db="EMBL/GenBank/DDBJ databases">
        <authorList>
            <consortium name="Pathogen Informatics"/>
            <person name="Doyle S."/>
        </authorList>
    </citation>
    <scope>NUCLEOTIDE SEQUENCE [LARGE SCALE GENOMIC DNA]</scope>
    <source>
        <strain evidence="9 11">NCTC11012</strain>
    </source>
</reference>
<dbReference type="Gene3D" id="2.10.109.10">
    <property type="entry name" value="Umud Fragment, subunit A"/>
    <property type="match status" value="1"/>
</dbReference>
<evidence type="ECO:0000256" key="2">
    <source>
        <dbReference type="ARBA" id="ARBA00022801"/>
    </source>
</evidence>
<proteinExistence type="predicted"/>
<evidence type="ECO:0000259" key="7">
    <source>
        <dbReference type="PROSITE" id="PS50943"/>
    </source>
</evidence>
<keyword evidence="4" id="KW-0238">DNA-binding</keyword>
<dbReference type="InterPro" id="IPR019756">
    <property type="entry name" value="Pept_S26A_signal_pept_1_Ser-AS"/>
</dbReference>
<dbReference type="InterPro" id="IPR039418">
    <property type="entry name" value="LexA-like"/>
</dbReference>
<evidence type="ECO:0000256" key="3">
    <source>
        <dbReference type="ARBA" id="ARBA00023015"/>
    </source>
</evidence>
<dbReference type="PROSITE" id="PS00501">
    <property type="entry name" value="SPASE_I_1"/>
    <property type="match status" value="1"/>
</dbReference>
<dbReference type="SUPFAM" id="SSF47413">
    <property type="entry name" value="lambda repressor-like DNA-binding domains"/>
    <property type="match status" value="1"/>
</dbReference>
<dbReference type="InterPro" id="IPR036286">
    <property type="entry name" value="LexA/Signal_pep-like_sf"/>
</dbReference>
<dbReference type="PANTHER" id="PTHR40661:SF1">
    <property type="entry name" value="HTH CRO_C1-TYPE DOMAIN-CONTAINING PROTEIN"/>
    <property type="match status" value="1"/>
</dbReference>
<dbReference type="SUPFAM" id="SSF51306">
    <property type="entry name" value="LexA/Signal peptidase"/>
    <property type="match status" value="1"/>
</dbReference>
<dbReference type="GO" id="GO:0016020">
    <property type="term" value="C:membrane"/>
    <property type="evidence" value="ECO:0007669"/>
    <property type="project" value="InterPro"/>
</dbReference>
<dbReference type="InterPro" id="IPR015927">
    <property type="entry name" value="Peptidase_S24_S26A/B/C"/>
</dbReference>
<keyword evidence="10" id="KW-1185">Reference proteome</keyword>
<dbReference type="CDD" id="cd06529">
    <property type="entry name" value="S24_LexA-like"/>
    <property type="match status" value="1"/>
</dbReference>
<dbReference type="EMBL" id="UGQF01000001">
    <property type="protein sequence ID" value="STZ02034.1"/>
    <property type="molecule type" value="Genomic_DNA"/>
</dbReference>
<dbReference type="Pfam" id="PF12844">
    <property type="entry name" value="HTH_19"/>
    <property type="match status" value="1"/>
</dbReference>
<dbReference type="GO" id="GO:0004252">
    <property type="term" value="F:serine-type endopeptidase activity"/>
    <property type="evidence" value="ECO:0007669"/>
    <property type="project" value="InterPro"/>
</dbReference>
<dbReference type="GO" id="GO:0006508">
    <property type="term" value="P:proteolysis"/>
    <property type="evidence" value="ECO:0007669"/>
    <property type="project" value="UniProtKB-KW"/>
</dbReference>